<sequence>MEAASGTRDRRREGLFRARTHCSHASALASMCFKPSSANGTSRTIPPEPHAEPR</sequence>
<evidence type="ECO:0000313" key="2">
    <source>
        <dbReference type="EMBL" id="JAH07675.1"/>
    </source>
</evidence>
<proteinExistence type="predicted"/>
<accession>A0A0E9PUA3</accession>
<name>A0A0E9PUA3_ANGAN</name>
<reference evidence="2" key="2">
    <citation type="journal article" date="2015" name="Fish Shellfish Immunol.">
        <title>Early steps in the European eel (Anguilla anguilla)-Vibrio vulnificus interaction in the gills: Role of the RtxA13 toxin.</title>
        <authorList>
            <person name="Callol A."/>
            <person name="Pajuelo D."/>
            <person name="Ebbesson L."/>
            <person name="Teles M."/>
            <person name="MacKenzie S."/>
            <person name="Amaro C."/>
        </authorList>
    </citation>
    <scope>NUCLEOTIDE SEQUENCE</scope>
</reference>
<reference evidence="2" key="1">
    <citation type="submission" date="2014-11" db="EMBL/GenBank/DDBJ databases">
        <authorList>
            <person name="Amaro Gonzalez C."/>
        </authorList>
    </citation>
    <scope>NUCLEOTIDE SEQUENCE</scope>
</reference>
<dbReference type="AlphaFoldDB" id="A0A0E9PUA3"/>
<feature type="region of interest" description="Disordered" evidence="1">
    <location>
        <begin position="34"/>
        <end position="54"/>
    </location>
</feature>
<evidence type="ECO:0000256" key="1">
    <source>
        <dbReference type="SAM" id="MobiDB-lite"/>
    </source>
</evidence>
<protein>
    <submittedName>
        <fullName evidence="2">Uncharacterized protein</fullName>
    </submittedName>
</protein>
<dbReference type="EMBL" id="GBXM01100902">
    <property type="protein sequence ID" value="JAH07675.1"/>
    <property type="molecule type" value="Transcribed_RNA"/>
</dbReference>
<organism evidence="2">
    <name type="scientific">Anguilla anguilla</name>
    <name type="common">European freshwater eel</name>
    <name type="synonym">Muraena anguilla</name>
    <dbReference type="NCBI Taxonomy" id="7936"/>
    <lineage>
        <taxon>Eukaryota</taxon>
        <taxon>Metazoa</taxon>
        <taxon>Chordata</taxon>
        <taxon>Craniata</taxon>
        <taxon>Vertebrata</taxon>
        <taxon>Euteleostomi</taxon>
        <taxon>Actinopterygii</taxon>
        <taxon>Neopterygii</taxon>
        <taxon>Teleostei</taxon>
        <taxon>Anguilliformes</taxon>
        <taxon>Anguillidae</taxon>
        <taxon>Anguilla</taxon>
    </lineage>
</organism>